<evidence type="ECO:0000256" key="1">
    <source>
        <dbReference type="SAM" id="Phobius"/>
    </source>
</evidence>
<keyword evidence="1" id="KW-1133">Transmembrane helix</keyword>
<feature type="transmembrane region" description="Helical" evidence="1">
    <location>
        <begin position="124"/>
        <end position="141"/>
    </location>
</feature>
<dbReference type="RefSeq" id="WP_321564172.1">
    <property type="nucleotide sequence ID" value="NZ_CP139558.1"/>
</dbReference>
<feature type="transmembrane region" description="Helical" evidence="1">
    <location>
        <begin position="65"/>
        <end position="86"/>
    </location>
</feature>
<accession>A0ABZ0TUD7</accession>
<feature type="transmembrane region" description="Helical" evidence="1">
    <location>
        <begin position="40"/>
        <end position="59"/>
    </location>
</feature>
<dbReference type="Proteomes" id="UP001324380">
    <property type="component" value="Chromosome"/>
</dbReference>
<gene>
    <name evidence="2" type="ORF">SNE25_05920</name>
</gene>
<proteinExistence type="predicted"/>
<feature type="transmembrane region" description="Helical" evidence="1">
    <location>
        <begin position="147"/>
        <end position="170"/>
    </location>
</feature>
<keyword evidence="1" id="KW-0472">Membrane</keyword>
<organism evidence="2 3">
    <name type="scientific">Mucilaginibacter sabulilitoris</name>
    <dbReference type="NCBI Taxonomy" id="1173583"/>
    <lineage>
        <taxon>Bacteria</taxon>
        <taxon>Pseudomonadati</taxon>
        <taxon>Bacteroidota</taxon>
        <taxon>Sphingobacteriia</taxon>
        <taxon>Sphingobacteriales</taxon>
        <taxon>Sphingobacteriaceae</taxon>
        <taxon>Mucilaginibacter</taxon>
    </lineage>
</organism>
<name>A0ABZ0TUD7_9SPHI</name>
<evidence type="ECO:0000313" key="3">
    <source>
        <dbReference type="Proteomes" id="UP001324380"/>
    </source>
</evidence>
<protein>
    <submittedName>
        <fullName evidence="2">Uncharacterized protein</fullName>
    </submittedName>
</protein>
<keyword evidence="3" id="KW-1185">Reference proteome</keyword>
<dbReference type="EMBL" id="CP139558">
    <property type="protein sequence ID" value="WPU95060.1"/>
    <property type="molecule type" value="Genomic_DNA"/>
</dbReference>
<keyword evidence="1" id="KW-0812">Transmembrane</keyword>
<evidence type="ECO:0000313" key="2">
    <source>
        <dbReference type="EMBL" id="WPU95060.1"/>
    </source>
</evidence>
<sequence length="203" mass="23158">MSSNIDFKAIWLQQDPVAKPDISEVIKKGMKLKQKARNKLLIVNGLLLATTVYYIWLLIYGLHTAMLTTIIGTILLIAGFVAYMVVSNGLLLSLFKSHPETDSFAYLTELLAIRRKQNFIQARLMKVYTLTLSVGMALVLIESVKKIGLMWGSAIYIVLFGWIAFVYFYLKPRIIKKQRAEWGAIIEKLQTINDQLLLLKDME</sequence>
<reference evidence="2 3" key="1">
    <citation type="submission" date="2023-11" db="EMBL/GenBank/DDBJ databases">
        <title>Analysis of the Genomes of Mucilaginibacter gossypii cycad 4 and M. sabulilitoris SNA2: microbes with the potential for plant growth promotion.</title>
        <authorList>
            <person name="Hirsch A.M."/>
            <person name="Humm E."/>
            <person name="Rubbi M."/>
            <person name="Del Vecchio G."/>
            <person name="Ha S.M."/>
            <person name="Pellegrini M."/>
            <person name="Gunsalus R.P."/>
        </authorList>
    </citation>
    <scope>NUCLEOTIDE SEQUENCE [LARGE SCALE GENOMIC DNA]</scope>
    <source>
        <strain evidence="2 3">SNA2</strain>
    </source>
</reference>